<organism evidence="1">
    <name type="scientific">Candidatus Kentrum sp. SD</name>
    <dbReference type="NCBI Taxonomy" id="2126332"/>
    <lineage>
        <taxon>Bacteria</taxon>
        <taxon>Pseudomonadati</taxon>
        <taxon>Pseudomonadota</taxon>
        <taxon>Gammaproteobacteria</taxon>
        <taxon>Candidatus Kentrum</taxon>
    </lineage>
</organism>
<sequence length="40" mass="4820">MLALRAKLQTGCSLRVHHFFQDFYFSDTRLRPSRSQNFPF</sequence>
<gene>
    <name evidence="1" type="ORF">BECKSD772D_GA0070982_10055</name>
</gene>
<protein>
    <submittedName>
        <fullName evidence="1">Uncharacterized protein</fullName>
    </submittedName>
</protein>
<dbReference type="AlphaFoldDB" id="A0A451BI96"/>
<name>A0A451BI96_9GAMM</name>
<proteinExistence type="predicted"/>
<reference evidence="1" key="1">
    <citation type="submission" date="2019-02" db="EMBL/GenBank/DDBJ databases">
        <authorList>
            <person name="Gruber-Vodicka R. H."/>
            <person name="Seah K. B. B."/>
        </authorList>
    </citation>
    <scope>NUCLEOTIDE SEQUENCE</scope>
    <source>
        <strain evidence="1">BECK_S127</strain>
    </source>
</reference>
<evidence type="ECO:0000313" key="1">
    <source>
        <dbReference type="EMBL" id="VFK78002.1"/>
    </source>
</evidence>
<dbReference type="EMBL" id="CAADHB010000005">
    <property type="protein sequence ID" value="VFK78002.1"/>
    <property type="molecule type" value="Genomic_DNA"/>
</dbReference>
<accession>A0A451BI96</accession>